<dbReference type="RefSeq" id="WP_004078936.1">
    <property type="nucleotide sequence ID" value="NZ_CM001436.1"/>
</dbReference>
<reference evidence="2 3" key="1">
    <citation type="submission" date="2011-10" db="EMBL/GenBank/DDBJ databases">
        <title>The Improved High-Quality Draft genome of Methanoplanus limicola DSM 2279.</title>
        <authorList>
            <consortium name="US DOE Joint Genome Institute (JGI-PGF)"/>
            <person name="Lucas S."/>
            <person name="Copeland A."/>
            <person name="Lapidus A."/>
            <person name="Glavina del Rio T."/>
            <person name="Dalin E."/>
            <person name="Tice H."/>
            <person name="Bruce D."/>
            <person name="Goodwin L."/>
            <person name="Pitluck S."/>
            <person name="Peters L."/>
            <person name="Mikhailova N."/>
            <person name="Lu M."/>
            <person name="Kyrpides N."/>
            <person name="Mavromatis K."/>
            <person name="Ivanova N."/>
            <person name="Markowitz V."/>
            <person name="Cheng J.-F."/>
            <person name="Hugenholtz P."/>
            <person name="Woyke T."/>
            <person name="Wu D."/>
            <person name="Wirth R."/>
            <person name="Brambilla E.-M."/>
            <person name="Klenk H.-P."/>
            <person name="Eisen J.A."/>
        </authorList>
    </citation>
    <scope>NUCLEOTIDE SEQUENCE [LARGE SCALE GENOMIC DNA]</scope>
    <source>
        <strain evidence="2 3">DSM 2279</strain>
    </source>
</reference>
<dbReference type="PANTHER" id="PTHR30535:SF34">
    <property type="entry name" value="MOLYBDATE-BINDING PROTEIN MOLA"/>
    <property type="match status" value="1"/>
</dbReference>
<dbReference type="InterPro" id="IPR050902">
    <property type="entry name" value="ABC_Transporter_SBP"/>
</dbReference>
<feature type="domain" description="Fe/B12 periplasmic-binding" evidence="1">
    <location>
        <begin position="93"/>
        <end position="379"/>
    </location>
</feature>
<dbReference type="Proteomes" id="UP000005741">
    <property type="component" value="Chromosome"/>
</dbReference>
<dbReference type="OrthoDB" id="24039at2157"/>
<proteinExistence type="predicted"/>
<dbReference type="EMBL" id="CM001436">
    <property type="protein sequence ID" value="EHQ36552.1"/>
    <property type="molecule type" value="Genomic_DNA"/>
</dbReference>
<dbReference type="InParanoid" id="H1Z3D7"/>
<evidence type="ECO:0000313" key="2">
    <source>
        <dbReference type="EMBL" id="EHQ36552.1"/>
    </source>
</evidence>
<dbReference type="Gene3D" id="3.40.50.1980">
    <property type="entry name" value="Nitrogenase molybdenum iron protein domain"/>
    <property type="match status" value="2"/>
</dbReference>
<protein>
    <submittedName>
        <fullName evidence="2">ABC-type transporter, periplasmic subunit</fullName>
    </submittedName>
</protein>
<organism evidence="2 3">
    <name type="scientific">Methanoplanus limicola DSM 2279</name>
    <dbReference type="NCBI Taxonomy" id="937775"/>
    <lineage>
        <taxon>Archaea</taxon>
        <taxon>Methanobacteriati</taxon>
        <taxon>Methanobacteriota</taxon>
        <taxon>Stenosarchaea group</taxon>
        <taxon>Methanomicrobia</taxon>
        <taxon>Methanomicrobiales</taxon>
        <taxon>Methanomicrobiaceae</taxon>
        <taxon>Methanoplanus</taxon>
    </lineage>
</organism>
<evidence type="ECO:0000313" key="3">
    <source>
        <dbReference type="Proteomes" id="UP000005741"/>
    </source>
</evidence>
<dbReference type="PATRIC" id="fig|937775.9.peg.2828"/>
<dbReference type="PANTHER" id="PTHR30535">
    <property type="entry name" value="VITAMIN B12-BINDING PROTEIN"/>
    <property type="match status" value="1"/>
</dbReference>
<dbReference type="HOGENOM" id="CLU_038034_13_1_2"/>
<dbReference type="PROSITE" id="PS50983">
    <property type="entry name" value="FE_B12_PBP"/>
    <property type="match status" value="1"/>
</dbReference>
<accession>H1Z3D7</accession>
<dbReference type="AlphaFoldDB" id="H1Z3D7"/>
<name>H1Z3D7_9EURY</name>
<sequence length="418" mass="46372">MKTSVKFLITALTMTFFVVFPAVAGGSLPLGADGEITEEMVSDAVCGYMLGNNDLTLDEVSDAAYVYKVWNGKPHTVTDMDGRTMTFYRPIERIITTNPDNSRLVIAYGNGDLLVGSDECTVGSRCVCPMTTGDEIYYEECWESCTDGGLNNVPQTSTRYEVNYELMTSLQPDIIFEAEFWKDRAEDMAEKTGAPVFVSGCDFEYSTMKNHFVSVGDALSKEKEAGELVSFMDKKINMITSITDNIPEDEKPTVYFAPRGAKKGFYDAKEGRDFTRTVNTYDALTMAGGINVAEECADGDVNVAIEQIIAWDPDVILVACSDPEDAGLQFIIDSPELQSIKAIKEGKVYNVFYPNCRGRPTDINLINLIYIAKILYPDRFADIDIEAEGNEIEKAFLGTDGVYTAYSEYLKFPVEQEI</sequence>
<keyword evidence="3" id="KW-1185">Reference proteome</keyword>
<evidence type="ECO:0000259" key="1">
    <source>
        <dbReference type="PROSITE" id="PS50983"/>
    </source>
</evidence>
<dbReference type="Pfam" id="PF01497">
    <property type="entry name" value="Peripla_BP_2"/>
    <property type="match status" value="1"/>
</dbReference>
<dbReference type="SUPFAM" id="SSF53807">
    <property type="entry name" value="Helical backbone' metal receptor"/>
    <property type="match status" value="1"/>
</dbReference>
<dbReference type="STRING" id="937775.Metlim_2507"/>
<dbReference type="InterPro" id="IPR002491">
    <property type="entry name" value="ABC_transptr_periplasmic_BD"/>
</dbReference>
<gene>
    <name evidence="2" type="ORF">Metlim_2507</name>
</gene>